<proteinExistence type="predicted"/>
<gene>
    <name evidence="1" type="ORF">S12H4_15571</name>
</gene>
<feature type="non-terminal residue" evidence="1">
    <location>
        <position position="399"/>
    </location>
</feature>
<feature type="non-terminal residue" evidence="1">
    <location>
        <position position="1"/>
    </location>
</feature>
<organism evidence="1">
    <name type="scientific">marine sediment metagenome</name>
    <dbReference type="NCBI Taxonomy" id="412755"/>
    <lineage>
        <taxon>unclassified sequences</taxon>
        <taxon>metagenomes</taxon>
        <taxon>ecological metagenomes</taxon>
    </lineage>
</organism>
<name>X1T8K3_9ZZZZ</name>
<accession>X1T8K3</accession>
<dbReference type="AlphaFoldDB" id="X1T8K3"/>
<reference evidence="1" key="1">
    <citation type="journal article" date="2014" name="Front. Microbiol.">
        <title>High frequency of phylogenetically diverse reductive dehalogenase-homologous genes in deep subseafloor sedimentary metagenomes.</title>
        <authorList>
            <person name="Kawai M."/>
            <person name="Futagami T."/>
            <person name="Toyoda A."/>
            <person name="Takaki Y."/>
            <person name="Nishi S."/>
            <person name="Hori S."/>
            <person name="Arai W."/>
            <person name="Tsubouchi T."/>
            <person name="Morono Y."/>
            <person name="Uchiyama I."/>
            <person name="Ito T."/>
            <person name="Fujiyama A."/>
            <person name="Inagaki F."/>
            <person name="Takami H."/>
        </authorList>
    </citation>
    <scope>NUCLEOTIDE SEQUENCE</scope>
    <source>
        <strain evidence="1">Expedition CK06-06</strain>
    </source>
</reference>
<evidence type="ECO:0000313" key="1">
    <source>
        <dbReference type="EMBL" id="GAI87711.1"/>
    </source>
</evidence>
<protein>
    <submittedName>
        <fullName evidence="1">Uncharacterized protein</fullName>
    </submittedName>
</protein>
<sequence length="399" mass="47587">DTIVAPAQLQLARISAIQGKEEAVLFYLKEAFRTTIFFDFSSGHYSKRELRENIERVRELDKYRDTKEFQEVLIFDWKREDEFELEIKMTDYLRKKKINPQYLDPIRLRLIEFLCKYPESDVYLNFDVEAMWLVNPSKSIVIIKRDIMTFSGDWKGKFHRAKFNFSQKSLDSIESLYPDKKTISFEENMYSKENVETVQKIIEGPSDVHIYENLLVFEPLSYSRSMDNKSYRVYTERRDNNYNMILFQQPLENISEFVAPNLTKNCMKLIGPLFKNYPENPIETSKKENYDHDKHPDLDVIKEVIQTLCAKMFEEVEQKEDNQSKLNVISEYIHNYNSDLTNEEKFIFSCKINDIVENIFKKASINQIHNLITLPDNKLYKLLNSTKVGSYQFRYWMDT</sequence>
<dbReference type="EMBL" id="BARW01007490">
    <property type="protein sequence ID" value="GAI87711.1"/>
    <property type="molecule type" value="Genomic_DNA"/>
</dbReference>
<comment type="caution">
    <text evidence="1">The sequence shown here is derived from an EMBL/GenBank/DDBJ whole genome shotgun (WGS) entry which is preliminary data.</text>
</comment>